<proteinExistence type="predicted"/>
<dbReference type="GO" id="GO:0055085">
    <property type="term" value="P:transmembrane transport"/>
    <property type="evidence" value="ECO:0007669"/>
    <property type="project" value="InterPro"/>
</dbReference>
<evidence type="ECO:0000256" key="2">
    <source>
        <dbReference type="ARBA" id="ARBA00022692"/>
    </source>
</evidence>
<feature type="transmembrane region" description="Helical" evidence="6">
    <location>
        <begin position="140"/>
        <end position="163"/>
    </location>
</feature>
<dbReference type="InterPro" id="IPR001902">
    <property type="entry name" value="SLC26A/SulP_fam"/>
</dbReference>
<feature type="transmembrane region" description="Helical" evidence="6">
    <location>
        <begin position="219"/>
        <end position="236"/>
    </location>
</feature>
<sequence>MGANLGAKIAGIGAGLKKDANFSRVGSGAKIGVRTLRAGTGRYFLNKVPVFIWISSYVPAWLLGDLVAGVSVGLVMFPQALMYSALAGVPIQVALTSCWLPNILYAVMGTSKDVSFGPMFFPSIIIGGINAAMPKPGPPPALVAAVLSLCAGIWSALFGFLNLGFLFDALSVPIVLGFGCGMGIMAYMAQVPHLFGMVGVSPMLSHLTGEFIANLPKTNPFAVALGFGTIVFLVALQKVQKKFGATNEIVRLVTSNRNLFILLLTPWITYMVNKDRGNKPLWLSVSPVETEVSFVQGMSFDLIKSLFFPSFMVWFGIALEHILVAKGLGRMRGYKIDPSQELVHLGISNIANSFMGGLPVGGGDITRASVAATSGVRSPISALFVAGIVAAGMYPLSSFIEYIPLPAVAAIIIVAVIDTMPSPGEMGKYWAWSFADFITFLLTFNGALMATPQIGFELGAGVLVIYTLCRFMSSRPKPMLGVDLEGQPGVFSLPCWEAGENVPPGVCVLRLESDLMYANAEGVRNRIVDTAMIWHASVPSTLNKNDRAWSNCRDKRVEYLRKRANLTQPEYLLPALRLVIIDMTKAPFIDASGLHAIEDAKAELRAFAGSGVEFRFVGVSDAVKRRFERAGWKIASPYDDDQEQQQEQQPQAEGAEVALPDYIFDHLPTAIRTPSRVRNAPDQVPLTQMQSWEGDDYSFQKGHTM</sequence>
<protein>
    <submittedName>
        <fullName evidence="8">Putative sulfate permease</fullName>
    </submittedName>
</protein>
<keyword evidence="9" id="KW-1185">Reference proteome</keyword>
<dbReference type="GeneID" id="43609358"/>
<feature type="domain" description="STAS" evidence="7">
    <location>
        <begin position="504"/>
        <end position="631"/>
    </location>
</feature>
<dbReference type="InterPro" id="IPR036513">
    <property type="entry name" value="STAS_dom_sf"/>
</dbReference>
<feature type="transmembrane region" description="Helical" evidence="6">
    <location>
        <begin position="399"/>
        <end position="417"/>
    </location>
</feature>
<comment type="subcellular location">
    <subcellularLocation>
        <location evidence="1">Membrane</location>
        <topology evidence="1">Multi-pass membrane protein</topology>
    </subcellularLocation>
</comment>
<dbReference type="PANTHER" id="PTHR11814">
    <property type="entry name" value="SULFATE TRANSPORTER"/>
    <property type="match status" value="1"/>
</dbReference>
<evidence type="ECO:0000313" key="8">
    <source>
        <dbReference type="EMBL" id="KAF4493100.1"/>
    </source>
</evidence>
<dbReference type="Pfam" id="PF00916">
    <property type="entry name" value="Sulfate_transp"/>
    <property type="match status" value="1"/>
</dbReference>
<dbReference type="PROSITE" id="PS50801">
    <property type="entry name" value="STAS"/>
    <property type="match status" value="1"/>
</dbReference>
<dbReference type="InterPro" id="IPR002645">
    <property type="entry name" value="STAS_dom"/>
</dbReference>
<keyword evidence="3 6" id="KW-1133">Transmembrane helix</keyword>
<accession>A0A7J6JRT1</accession>
<dbReference type="Proteomes" id="UP000011096">
    <property type="component" value="Unassembled WGS sequence"/>
</dbReference>
<dbReference type="OrthoDB" id="288203at2759"/>
<dbReference type="InterPro" id="IPR011547">
    <property type="entry name" value="SLC26A/SulP_dom"/>
</dbReference>
<feature type="region of interest" description="Disordered" evidence="5">
    <location>
        <begin position="677"/>
        <end position="705"/>
    </location>
</feature>
<keyword evidence="4 6" id="KW-0472">Membrane</keyword>
<organism evidence="8 9">
    <name type="scientific">Colletotrichum fructicola (strain Nara gc5)</name>
    <name type="common">Anthracnose fungus</name>
    <name type="synonym">Colletotrichum gloeosporioides (strain Nara gc5)</name>
    <dbReference type="NCBI Taxonomy" id="1213859"/>
    <lineage>
        <taxon>Eukaryota</taxon>
        <taxon>Fungi</taxon>
        <taxon>Dikarya</taxon>
        <taxon>Ascomycota</taxon>
        <taxon>Pezizomycotina</taxon>
        <taxon>Sordariomycetes</taxon>
        <taxon>Hypocreomycetidae</taxon>
        <taxon>Glomerellales</taxon>
        <taxon>Glomerellaceae</taxon>
        <taxon>Colletotrichum</taxon>
        <taxon>Colletotrichum gloeosporioides species complex</taxon>
    </lineage>
</organism>
<evidence type="ECO:0000256" key="1">
    <source>
        <dbReference type="ARBA" id="ARBA00004141"/>
    </source>
</evidence>
<dbReference type="Pfam" id="PF01740">
    <property type="entry name" value="STAS"/>
    <property type="match status" value="1"/>
</dbReference>
<dbReference type="InParanoid" id="A0A7J6JRT1"/>
<evidence type="ECO:0000256" key="5">
    <source>
        <dbReference type="SAM" id="MobiDB-lite"/>
    </source>
</evidence>
<evidence type="ECO:0000259" key="7">
    <source>
        <dbReference type="PROSITE" id="PS50801"/>
    </source>
</evidence>
<reference evidence="8 9" key="1">
    <citation type="submission" date="2012-08" db="EMBL/GenBank/DDBJ databases">
        <authorList>
            <person name="Gan P.H.P."/>
            <person name="Ikeda K."/>
            <person name="Irieda H."/>
            <person name="Narusaka M."/>
            <person name="O'Connell R.J."/>
            <person name="Narusaka Y."/>
            <person name="Takano Y."/>
            <person name="Kubo Y."/>
            <person name="Shirasu K."/>
        </authorList>
    </citation>
    <scope>NUCLEOTIDE SEQUENCE [LARGE SCALE GENOMIC DNA]</scope>
    <source>
        <strain evidence="8 9">Nara gc5</strain>
    </source>
</reference>
<feature type="transmembrane region" description="Helical" evidence="6">
    <location>
        <begin position="89"/>
        <end position="108"/>
    </location>
</feature>
<feature type="transmembrane region" description="Helical" evidence="6">
    <location>
        <begin position="169"/>
        <end position="187"/>
    </location>
</feature>
<feature type="transmembrane region" description="Helical" evidence="6">
    <location>
        <begin position="429"/>
        <end position="448"/>
    </location>
</feature>
<comment type="caution">
    <text evidence="8">The sequence shown here is derived from an EMBL/GenBank/DDBJ whole genome shotgun (WGS) entry which is preliminary data.</text>
</comment>
<dbReference type="CDD" id="cd07042">
    <property type="entry name" value="STAS_SulP_like_sulfate_transporter"/>
    <property type="match status" value="1"/>
</dbReference>
<dbReference type="RefSeq" id="XP_031878185.1">
    <property type="nucleotide sequence ID" value="XM_032025196.1"/>
</dbReference>
<feature type="transmembrane region" description="Helical" evidence="6">
    <location>
        <begin position="50"/>
        <end position="77"/>
    </location>
</feature>
<dbReference type="Gene3D" id="3.30.750.24">
    <property type="entry name" value="STAS domain"/>
    <property type="match status" value="1"/>
</dbReference>
<keyword evidence="2 6" id="KW-0812">Transmembrane</keyword>
<evidence type="ECO:0000256" key="6">
    <source>
        <dbReference type="SAM" id="Phobius"/>
    </source>
</evidence>
<gene>
    <name evidence="8" type="ORF">CGGC5_v001705</name>
</gene>
<feature type="transmembrane region" description="Helical" evidence="6">
    <location>
        <begin position="376"/>
        <end position="393"/>
    </location>
</feature>
<dbReference type="AlphaFoldDB" id="A0A7J6JRT1"/>
<feature type="transmembrane region" description="Helical" evidence="6">
    <location>
        <begin position="257"/>
        <end position="273"/>
    </location>
</feature>
<dbReference type="EMBL" id="ANPB02000001">
    <property type="protein sequence ID" value="KAF4493100.1"/>
    <property type="molecule type" value="Genomic_DNA"/>
</dbReference>
<evidence type="ECO:0000313" key="9">
    <source>
        <dbReference type="Proteomes" id="UP000011096"/>
    </source>
</evidence>
<dbReference type="SUPFAM" id="SSF52091">
    <property type="entry name" value="SpoIIaa-like"/>
    <property type="match status" value="1"/>
</dbReference>
<feature type="transmembrane region" description="Helical" evidence="6">
    <location>
        <begin position="114"/>
        <end position="133"/>
    </location>
</feature>
<reference evidence="8 9" key="2">
    <citation type="submission" date="2020-04" db="EMBL/GenBank/DDBJ databases">
        <title>Genome sequencing and assembly of multiple isolates from the Colletotrichum gloeosporioides species complex.</title>
        <authorList>
            <person name="Gan P."/>
            <person name="Shirasu K."/>
        </authorList>
    </citation>
    <scope>NUCLEOTIDE SEQUENCE [LARGE SCALE GENOMIC DNA]</scope>
    <source>
        <strain evidence="8 9">Nara gc5</strain>
    </source>
</reference>
<name>A0A7J6JRT1_COLFN</name>
<evidence type="ECO:0000256" key="4">
    <source>
        <dbReference type="ARBA" id="ARBA00023136"/>
    </source>
</evidence>
<feature type="transmembrane region" description="Helical" evidence="6">
    <location>
        <begin position="306"/>
        <end position="325"/>
    </location>
</feature>
<dbReference type="GO" id="GO:0016020">
    <property type="term" value="C:membrane"/>
    <property type="evidence" value="ECO:0007669"/>
    <property type="project" value="UniProtKB-SubCell"/>
</dbReference>
<evidence type="ECO:0000256" key="3">
    <source>
        <dbReference type="ARBA" id="ARBA00022989"/>
    </source>
</evidence>